<name>A0A915IJ52_ROMCU</name>
<keyword evidence="1" id="KW-1185">Reference proteome</keyword>
<dbReference type="AlphaFoldDB" id="A0A915IJ52"/>
<sequence>MIKSIDPFGMECWFHRTCLNPLRIQLRDYSGKNIMLECFTKDMDDKTKLMWNKQSVFENGNH</sequence>
<evidence type="ECO:0000313" key="1">
    <source>
        <dbReference type="Proteomes" id="UP000887565"/>
    </source>
</evidence>
<organism evidence="1 2">
    <name type="scientific">Romanomermis culicivorax</name>
    <name type="common">Nematode worm</name>
    <dbReference type="NCBI Taxonomy" id="13658"/>
    <lineage>
        <taxon>Eukaryota</taxon>
        <taxon>Metazoa</taxon>
        <taxon>Ecdysozoa</taxon>
        <taxon>Nematoda</taxon>
        <taxon>Enoplea</taxon>
        <taxon>Dorylaimia</taxon>
        <taxon>Mermithida</taxon>
        <taxon>Mermithoidea</taxon>
        <taxon>Mermithidae</taxon>
        <taxon>Romanomermis</taxon>
    </lineage>
</organism>
<proteinExistence type="predicted"/>
<evidence type="ECO:0000313" key="2">
    <source>
        <dbReference type="WBParaSite" id="nRc.2.0.1.t14081-RA"/>
    </source>
</evidence>
<accession>A0A915IJ52</accession>
<dbReference type="WBParaSite" id="nRc.2.0.1.t14081-RA">
    <property type="protein sequence ID" value="nRc.2.0.1.t14081-RA"/>
    <property type="gene ID" value="nRc.2.0.1.g14081"/>
</dbReference>
<protein>
    <submittedName>
        <fullName evidence="2">Uncharacterized protein</fullName>
    </submittedName>
</protein>
<dbReference type="Proteomes" id="UP000887565">
    <property type="component" value="Unplaced"/>
</dbReference>
<reference evidence="2" key="1">
    <citation type="submission" date="2022-11" db="UniProtKB">
        <authorList>
            <consortium name="WormBaseParasite"/>
        </authorList>
    </citation>
    <scope>IDENTIFICATION</scope>
</reference>